<feature type="region of interest" description="Disordered" evidence="1">
    <location>
        <begin position="415"/>
        <end position="529"/>
    </location>
</feature>
<sequence length="750" mass="82990">MFTKVESQDFLDEFAIKAVTKFLKRSKGKDLPEEIFTYNHTEPELNSKRCRTSTKKINESKEQESQFSTKKQKKHKDDDEPNQEPPLAVTKKSKKNLKQNENVKDKVINPTKIKANKKKAEENVAKSQGNQMFGLSNLEVQFRDESSIHEETVLSTSEERNNLEMLPSKPASSADPNLTASSTDRSKILPSSPSLLAERSHAPSTSADRSNILPLTPSLDVNANQSAGSMLSAYAGSSLEAPLQSTSAETSLTSTWELCKSLYDVDNSEQTCSNTTLTEMNFPVPSPVVLEFLELLTNKEVQNFCLKLSQHYKKKKDEVITGSSADNEFPLDVMDSMDCAPTYSELMPQKSQSLGLRRSPRKHLSSPASFTGNSTSQPYYQTSQECTSTQKPREEFSATEDLNQYQEAPIQQIQRSPFPSPFPMNSPHQPHIQSSTFSSQHSPSPMNSPHQPHIQSSTFSSPHSPSPMNSPHQPHIQSSTFSSQHSLSPMNSPHQPHIQSSPFSSQHCLSPMNSPSQHVMQSHDSDQSDDNKMVKLLQTSDIQVRRGSLRKANTNASKGAPQKTSFKLASSLLPLLFSVDELANSCGQGLKKKANDVRTPLDPVKIGVLKDYVAAWCTKHNRCMQDGQINDAVTEQRGTHLEACSSTVGDSSCLHSLKCTSNVCSCTTPSTQYFDPADNTCKSSIQETAIGNTRAQQLLSNKNCPPPSRSSMQRTSNKVSDKLVELNQEDMADKLEIVKAVNRTRGAQMK</sequence>
<reference evidence="3 4" key="1">
    <citation type="submission" date="2020-06" db="EMBL/GenBank/DDBJ databases">
        <authorList>
            <person name="Li R."/>
            <person name="Bekaert M."/>
        </authorList>
    </citation>
    <scope>NUCLEOTIDE SEQUENCE [LARGE SCALE GENOMIC DNA]</scope>
    <source>
        <strain evidence="4">wild</strain>
    </source>
</reference>
<gene>
    <name evidence="3" type="ORF">MCOR_3578</name>
</gene>
<organism evidence="3 4">
    <name type="scientific">Mytilus coruscus</name>
    <name type="common">Sea mussel</name>
    <dbReference type="NCBI Taxonomy" id="42192"/>
    <lineage>
        <taxon>Eukaryota</taxon>
        <taxon>Metazoa</taxon>
        <taxon>Spiralia</taxon>
        <taxon>Lophotrochozoa</taxon>
        <taxon>Mollusca</taxon>
        <taxon>Bivalvia</taxon>
        <taxon>Autobranchia</taxon>
        <taxon>Pteriomorphia</taxon>
        <taxon>Mytilida</taxon>
        <taxon>Mytiloidea</taxon>
        <taxon>Mytilidae</taxon>
        <taxon>Mytilinae</taxon>
        <taxon>Mytilus</taxon>
    </lineage>
</organism>
<feature type="compositionally biased region" description="Low complexity" evidence="1">
    <location>
        <begin position="433"/>
        <end position="445"/>
    </location>
</feature>
<feature type="domain" description="Mutator-like transposase" evidence="2">
    <location>
        <begin position="684"/>
        <end position="748"/>
    </location>
</feature>
<dbReference type="Proteomes" id="UP000507470">
    <property type="component" value="Unassembled WGS sequence"/>
</dbReference>
<feature type="region of interest" description="Disordered" evidence="1">
    <location>
        <begin position="149"/>
        <end position="190"/>
    </location>
</feature>
<dbReference type="EMBL" id="CACVKT020000596">
    <property type="protein sequence ID" value="CAC5361430.1"/>
    <property type="molecule type" value="Genomic_DNA"/>
</dbReference>
<dbReference type="OrthoDB" id="6161538at2759"/>
<feature type="region of interest" description="Disordered" evidence="1">
    <location>
        <begin position="30"/>
        <end position="128"/>
    </location>
</feature>
<evidence type="ECO:0000256" key="1">
    <source>
        <dbReference type="SAM" id="MobiDB-lite"/>
    </source>
</evidence>
<dbReference type="InterPro" id="IPR049012">
    <property type="entry name" value="Mutator_transp_dom"/>
</dbReference>
<evidence type="ECO:0000313" key="4">
    <source>
        <dbReference type="Proteomes" id="UP000507470"/>
    </source>
</evidence>
<feature type="compositionally biased region" description="Basic and acidic residues" evidence="1">
    <location>
        <begin position="149"/>
        <end position="162"/>
    </location>
</feature>
<evidence type="ECO:0000259" key="2">
    <source>
        <dbReference type="Pfam" id="PF20700"/>
    </source>
</evidence>
<feature type="compositionally biased region" description="Polar residues" evidence="1">
    <location>
        <begin position="170"/>
        <end position="190"/>
    </location>
</feature>
<dbReference type="Pfam" id="PF20700">
    <property type="entry name" value="Mutator"/>
    <property type="match status" value="1"/>
</dbReference>
<feature type="compositionally biased region" description="Polar residues" evidence="1">
    <location>
        <begin position="489"/>
        <end position="520"/>
    </location>
</feature>
<dbReference type="AlphaFoldDB" id="A0A6J8A4G8"/>
<feature type="region of interest" description="Disordered" evidence="1">
    <location>
        <begin position="349"/>
        <end position="398"/>
    </location>
</feature>
<feature type="region of interest" description="Disordered" evidence="1">
    <location>
        <begin position="698"/>
        <end position="717"/>
    </location>
</feature>
<name>A0A6J8A4G8_MYTCO</name>
<keyword evidence="4" id="KW-1185">Reference proteome</keyword>
<evidence type="ECO:0000313" key="3">
    <source>
        <dbReference type="EMBL" id="CAC5361430.1"/>
    </source>
</evidence>
<accession>A0A6J8A4G8</accession>
<protein>
    <recommendedName>
        <fullName evidence="2">Mutator-like transposase domain-containing protein</fullName>
    </recommendedName>
</protein>
<feature type="compositionally biased region" description="Low complexity" evidence="1">
    <location>
        <begin position="456"/>
        <end position="488"/>
    </location>
</feature>
<feature type="compositionally biased region" description="Polar residues" evidence="1">
    <location>
        <begin position="366"/>
        <end position="390"/>
    </location>
</feature>
<proteinExistence type="predicted"/>